<evidence type="ECO:0000313" key="1">
    <source>
        <dbReference type="EMBL" id="AWO96880.1"/>
    </source>
</evidence>
<name>A0A2U9AZ20_SCOMX</name>
<dbReference type="AlphaFoldDB" id="A0A2U9AZ20"/>
<gene>
    <name evidence="1" type="ORF">SMAX5B_011793</name>
</gene>
<protein>
    <submittedName>
        <fullName evidence="1">Uncharacterized protein</fullName>
    </submittedName>
</protein>
<dbReference type="Proteomes" id="UP000246464">
    <property type="component" value="Chromosome 1"/>
</dbReference>
<keyword evidence="2" id="KW-1185">Reference proteome</keyword>
<reference evidence="1 2" key="1">
    <citation type="submission" date="2017-12" db="EMBL/GenBank/DDBJ databases">
        <title>Integrating genomic resources of turbot (Scophthalmus maximus) in depth evaluation of genetic and physical mapping variation across individuals.</title>
        <authorList>
            <person name="Martinez P."/>
        </authorList>
    </citation>
    <scope>NUCLEOTIDE SEQUENCE [LARGE SCALE GENOMIC DNA]</scope>
</reference>
<sequence>MEDISAPRRRTRLNAGGLYCGIEGRGSDVCSGFGDDIEELTAAKLPTESDL</sequence>
<evidence type="ECO:0000313" key="2">
    <source>
        <dbReference type="Proteomes" id="UP000246464"/>
    </source>
</evidence>
<proteinExistence type="predicted"/>
<accession>A0A2U9AZ20</accession>
<dbReference type="EMBL" id="CP026243">
    <property type="protein sequence ID" value="AWO96880.1"/>
    <property type="molecule type" value="Genomic_DNA"/>
</dbReference>
<organism evidence="1 2">
    <name type="scientific">Scophthalmus maximus</name>
    <name type="common">Turbot</name>
    <name type="synonym">Psetta maxima</name>
    <dbReference type="NCBI Taxonomy" id="52904"/>
    <lineage>
        <taxon>Eukaryota</taxon>
        <taxon>Metazoa</taxon>
        <taxon>Chordata</taxon>
        <taxon>Craniata</taxon>
        <taxon>Vertebrata</taxon>
        <taxon>Euteleostomi</taxon>
        <taxon>Actinopterygii</taxon>
        <taxon>Neopterygii</taxon>
        <taxon>Teleostei</taxon>
        <taxon>Neoteleostei</taxon>
        <taxon>Acanthomorphata</taxon>
        <taxon>Carangaria</taxon>
        <taxon>Pleuronectiformes</taxon>
        <taxon>Pleuronectoidei</taxon>
        <taxon>Scophthalmidae</taxon>
        <taxon>Scophthalmus</taxon>
    </lineage>
</organism>